<feature type="non-terminal residue" evidence="2">
    <location>
        <position position="50"/>
    </location>
</feature>
<dbReference type="AlphaFoldDB" id="A0A699R268"/>
<evidence type="ECO:0000313" key="2">
    <source>
        <dbReference type="EMBL" id="GFC79705.1"/>
    </source>
</evidence>
<sequence length="50" mass="5073">MHKEAHQAVGGPTSLGATSEYGAHPQLSSDSTTEADSGLSAPNDSMTSQQ</sequence>
<dbReference type="EMBL" id="BKCJ011071658">
    <property type="protein sequence ID" value="GFC79705.1"/>
    <property type="molecule type" value="Genomic_DNA"/>
</dbReference>
<proteinExistence type="predicted"/>
<protein>
    <submittedName>
        <fullName evidence="2">Uncharacterized protein</fullName>
    </submittedName>
</protein>
<feature type="region of interest" description="Disordered" evidence="1">
    <location>
        <begin position="1"/>
        <end position="50"/>
    </location>
</feature>
<accession>A0A699R268</accession>
<feature type="compositionally biased region" description="Polar residues" evidence="1">
    <location>
        <begin position="26"/>
        <end position="50"/>
    </location>
</feature>
<organism evidence="2">
    <name type="scientific">Tanacetum cinerariifolium</name>
    <name type="common">Dalmatian daisy</name>
    <name type="synonym">Chrysanthemum cinerariifolium</name>
    <dbReference type="NCBI Taxonomy" id="118510"/>
    <lineage>
        <taxon>Eukaryota</taxon>
        <taxon>Viridiplantae</taxon>
        <taxon>Streptophyta</taxon>
        <taxon>Embryophyta</taxon>
        <taxon>Tracheophyta</taxon>
        <taxon>Spermatophyta</taxon>
        <taxon>Magnoliopsida</taxon>
        <taxon>eudicotyledons</taxon>
        <taxon>Gunneridae</taxon>
        <taxon>Pentapetalae</taxon>
        <taxon>asterids</taxon>
        <taxon>campanulids</taxon>
        <taxon>Asterales</taxon>
        <taxon>Asteraceae</taxon>
        <taxon>Asteroideae</taxon>
        <taxon>Anthemideae</taxon>
        <taxon>Anthemidinae</taxon>
        <taxon>Tanacetum</taxon>
    </lineage>
</organism>
<reference evidence="2" key="1">
    <citation type="journal article" date="2019" name="Sci. Rep.">
        <title>Draft genome of Tanacetum cinerariifolium, the natural source of mosquito coil.</title>
        <authorList>
            <person name="Yamashiro T."/>
            <person name="Shiraishi A."/>
            <person name="Satake H."/>
            <person name="Nakayama K."/>
        </authorList>
    </citation>
    <scope>NUCLEOTIDE SEQUENCE</scope>
</reference>
<comment type="caution">
    <text evidence="2">The sequence shown here is derived from an EMBL/GenBank/DDBJ whole genome shotgun (WGS) entry which is preliminary data.</text>
</comment>
<evidence type="ECO:0000256" key="1">
    <source>
        <dbReference type="SAM" id="MobiDB-lite"/>
    </source>
</evidence>
<name>A0A699R268_TANCI</name>
<gene>
    <name evidence="2" type="ORF">Tci_851675</name>
</gene>